<dbReference type="SUPFAM" id="SSF52833">
    <property type="entry name" value="Thioredoxin-like"/>
    <property type="match status" value="1"/>
</dbReference>
<dbReference type="Gene3D" id="3.40.30.10">
    <property type="entry name" value="Glutaredoxin"/>
    <property type="match status" value="1"/>
</dbReference>
<feature type="domain" description="GST C-terminal" evidence="6">
    <location>
        <begin position="85"/>
        <end position="218"/>
    </location>
</feature>
<evidence type="ECO:0000256" key="2">
    <source>
        <dbReference type="ARBA" id="ARBA00030426"/>
    </source>
</evidence>
<feature type="region of interest" description="Disordered" evidence="4">
    <location>
        <begin position="219"/>
        <end position="273"/>
    </location>
</feature>
<dbReference type="InterPro" id="IPR004045">
    <property type="entry name" value="Glutathione_S-Trfase_N"/>
</dbReference>
<comment type="similarity">
    <text evidence="3">Belongs to the GST superfamily.</text>
</comment>
<dbReference type="AlphaFoldDB" id="A0A0B4VT61"/>
<dbReference type="PANTHER" id="PTHR43986">
    <property type="entry name" value="ELONGATION FACTOR 1-GAMMA"/>
    <property type="match status" value="1"/>
</dbReference>
<dbReference type="Pfam" id="PF00043">
    <property type="entry name" value="GST_C"/>
    <property type="match status" value="1"/>
</dbReference>
<dbReference type="CDD" id="cd03044">
    <property type="entry name" value="GST_N_EF1Bgamma"/>
    <property type="match status" value="1"/>
</dbReference>
<dbReference type="FunFam" id="1.20.1050.10:FF:000006">
    <property type="entry name" value="Elongation factor 1 gamma"/>
    <property type="match status" value="1"/>
</dbReference>
<dbReference type="GO" id="GO:0003746">
    <property type="term" value="F:translation elongation factor activity"/>
    <property type="evidence" value="ECO:0007669"/>
    <property type="project" value="UniProtKB-KW"/>
</dbReference>
<evidence type="ECO:0000259" key="6">
    <source>
        <dbReference type="PROSITE" id="PS50405"/>
    </source>
</evidence>
<protein>
    <recommendedName>
        <fullName evidence="1">Elongation factor 1-gamma</fullName>
    </recommendedName>
    <alternativeName>
        <fullName evidence="2">eEF-1B gamma</fullName>
    </alternativeName>
</protein>
<proteinExistence type="inferred from homology"/>
<dbReference type="EMBL" id="KJ124655">
    <property type="protein sequence ID" value="AJD25298.1"/>
    <property type="molecule type" value="Transcribed_RNA"/>
</dbReference>
<dbReference type="SUPFAM" id="SSF47616">
    <property type="entry name" value="GST C-terminal domain-like"/>
    <property type="match status" value="1"/>
</dbReference>
<dbReference type="InterPro" id="IPR010987">
    <property type="entry name" value="Glutathione-S-Trfase_C-like"/>
</dbReference>
<feature type="domain" description="GST N-terminal" evidence="5">
    <location>
        <begin position="2"/>
        <end position="84"/>
    </location>
</feature>
<organism evidence="7">
    <name type="scientific">Plectreurys tristis</name>
    <name type="common">Spider</name>
    <name type="synonym">Plectreurys bispinosus</name>
    <dbReference type="NCBI Taxonomy" id="33319"/>
    <lineage>
        <taxon>Eukaryota</taxon>
        <taxon>Metazoa</taxon>
        <taxon>Ecdysozoa</taxon>
        <taxon>Arthropoda</taxon>
        <taxon>Chelicerata</taxon>
        <taxon>Arachnida</taxon>
        <taxon>Araneae</taxon>
        <taxon>Araneomorphae</taxon>
        <taxon>Haplogynae</taxon>
        <taxon>Pholcoidea</taxon>
        <taxon>Plectreuridae</taxon>
        <taxon>Plectreurys</taxon>
    </lineage>
</organism>
<accession>A0A0B4VT61</accession>
<keyword evidence="7" id="KW-0251">Elongation factor</keyword>
<feature type="compositionally biased region" description="Basic residues" evidence="4">
    <location>
        <begin position="242"/>
        <end position="251"/>
    </location>
</feature>
<evidence type="ECO:0000256" key="3">
    <source>
        <dbReference type="RuleBase" id="RU003494"/>
    </source>
</evidence>
<dbReference type="Pfam" id="PF02798">
    <property type="entry name" value="GST_N"/>
    <property type="match status" value="1"/>
</dbReference>
<feature type="compositionally biased region" description="Basic and acidic residues" evidence="4">
    <location>
        <begin position="219"/>
        <end position="241"/>
    </location>
</feature>
<evidence type="ECO:0000313" key="7">
    <source>
        <dbReference type="EMBL" id="AJD25298.1"/>
    </source>
</evidence>
<dbReference type="SFLD" id="SFLDS00019">
    <property type="entry name" value="Glutathione_Transferase_(cytos"/>
    <property type="match status" value="1"/>
</dbReference>
<evidence type="ECO:0000256" key="1">
    <source>
        <dbReference type="ARBA" id="ARBA00022218"/>
    </source>
</evidence>
<sequence>MSSAVLYTYPASFRSHKILIAAKFSGFDVKVADDFVFGETNKSPEFLEKFPVGKVPALETSDKKYIFESNAIAYYVGNEQLRGNNLIDRAQILQWISFADNEILSPACTWLFPCLGIMQYNKQTTERAKEDIKKALEILNHHLLTRTFLVGERITQADISLCCNLLGLYQNVLDPSFRKPYGNVNRWFITLINQPQFRSVLGEITLCEKMAQFDAKKFAELQQKSPREKSGKGKEKEEKQQKPKRRKRSPPKKQEEEEEEDPDETELIIASES</sequence>
<name>A0A0B4VT61_PLETR</name>
<dbReference type="InterPro" id="IPR004046">
    <property type="entry name" value="GST_C"/>
</dbReference>
<dbReference type="CDD" id="cd03181">
    <property type="entry name" value="GST_C_EF1Bgamma_like"/>
    <property type="match status" value="1"/>
</dbReference>
<evidence type="ECO:0000259" key="5">
    <source>
        <dbReference type="PROSITE" id="PS50404"/>
    </source>
</evidence>
<feature type="compositionally biased region" description="Acidic residues" evidence="4">
    <location>
        <begin position="256"/>
        <end position="266"/>
    </location>
</feature>
<dbReference type="InterPro" id="IPR040079">
    <property type="entry name" value="Glutathione_S-Trfase"/>
</dbReference>
<dbReference type="GO" id="GO:0005634">
    <property type="term" value="C:nucleus"/>
    <property type="evidence" value="ECO:0007669"/>
    <property type="project" value="TreeGrafter"/>
</dbReference>
<dbReference type="InterPro" id="IPR050802">
    <property type="entry name" value="EF-GSTs"/>
</dbReference>
<reference evidence="7" key="1">
    <citation type="submission" date="2014-01" db="EMBL/GenBank/DDBJ databases">
        <authorList>
            <person name="Zobel-Thropp P.A."/>
            <person name="Thomas E.Z."/>
            <person name="Binford G.J."/>
        </authorList>
    </citation>
    <scope>NUCLEOTIDE SEQUENCE</scope>
    <source>
        <tissue evidence="7">Venom gland</tissue>
    </source>
</reference>
<dbReference type="Gene3D" id="1.20.1050.10">
    <property type="match status" value="1"/>
</dbReference>
<dbReference type="FunFam" id="3.40.30.10:FF:000233">
    <property type="entry name" value="Elongation factor 1-gamma"/>
    <property type="match status" value="1"/>
</dbReference>
<dbReference type="GO" id="GO:0005737">
    <property type="term" value="C:cytoplasm"/>
    <property type="evidence" value="ECO:0007669"/>
    <property type="project" value="TreeGrafter"/>
</dbReference>
<dbReference type="SFLD" id="SFLDG00358">
    <property type="entry name" value="Main_(cytGST)"/>
    <property type="match status" value="1"/>
</dbReference>
<dbReference type="InterPro" id="IPR036249">
    <property type="entry name" value="Thioredoxin-like_sf"/>
</dbReference>
<dbReference type="InterPro" id="IPR036282">
    <property type="entry name" value="Glutathione-S-Trfase_C_sf"/>
</dbReference>
<dbReference type="PANTHER" id="PTHR43986:SF1">
    <property type="entry name" value="ELONGATION FACTOR 1-GAMMA"/>
    <property type="match status" value="1"/>
</dbReference>
<evidence type="ECO:0000256" key="4">
    <source>
        <dbReference type="SAM" id="MobiDB-lite"/>
    </source>
</evidence>
<keyword evidence="7" id="KW-0648">Protein biosynthesis</keyword>
<dbReference type="PROSITE" id="PS50404">
    <property type="entry name" value="GST_NTER"/>
    <property type="match status" value="1"/>
</dbReference>
<dbReference type="PROSITE" id="PS50405">
    <property type="entry name" value="GST_CTER"/>
    <property type="match status" value="1"/>
</dbReference>